<feature type="transmembrane region" description="Helical" evidence="2">
    <location>
        <begin position="78"/>
        <end position="104"/>
    </location>
</feature>
<dbReference type="Proteomes" id="UP000565724">
    <property type="component" value="Unassembled WGS sequence"/>
</dbReference>
<proteinExistence type="predicted"/>
<evidence type="ECO:0000256" key="1">
    <source>
        <dbReference type="SAM" id="MobiDB-lite"/>
    </source>
</evidence>
<accession>A0A7Y6A6H5</accession>
<feature type="region of interest" description="Disordered" evidence="1">
    <location>
        <begin position="1"/>
        <end position="25"/>
    </location>
</feature>
<gene>
    <name evidence="3" type="ORF">HP550_20205</name>
</gene>
<organism evidence="3 4">
    <name type="scientific">Cellulomonas humilata</name>
    <dbReference type="NCBI Taxonomy" id="144055"/>
    <lineage>
        <taxon>Bacteria</taxon>
        <taxon>Bacillati</taxon>
        <taxon>Actinomycetota</taxon>
        <taxon>Actinomycetes</taxon>
        <taxon>Micrococcales</taxon>
        <taxon>Cellulomonadaceae</taxon>
        <taxon>Cellulomonas</taxon>
    </lineage>
</organism>
<keyword evidence="4" id="KW-1185">Reference proteome</keyword>
<feature type="transmembrane region" description="Helical" evidence="2">
    <location>
        <begin position="385"/>
        <end position="410"/>
    </location>
</feature>
<feature type="transmembrane region" description="Helical" evidence="2">
    <location>
        <begin position="361"/>
        <end position="379"/>
    </location>
</feature>
<protein>
    <submittedName>
        <fullName evidence="3">Uncharacterized protein</fullName>
    </submittedName>
</protein>
<evidence type="ECO:0000256" key="2">
    <source>
        <dbReference type="SAM" id="Phobius"/>
    </source>
</evidence>
<feature type="transmembrane region" description="Helical" evidence="2">
    <location>
        <begin position="30"/>
        <end position="48"/>
    </location>
</feature>
<evidence type="ECO:0000313" key="3">
    <source>
        <dbReference type="EMBL" id="NUU19577.1"/>
    </source>
</evidence>
<keyword evidence="2" id="KW-0812">Transmembrane</keyword>
<feature type="transmembrane region" description="Helical" evidence="2">
    <location>
        <begin position="157"/>
        <end position="182"/>
    </location>
</feature>
<keyword evidence="2" id="KW-0472">Membrane</keyword>
<reference evidence="3 4" key="1">
    <citation type="submission" date="2020-05" db="EMBL/GenBank/DDBJ databases">
        <title>Genome Sequencing of Type Strains.</title>
        <authorList>
            <person name="Lemaire J.F."/>
            <person name="Inderbitzin P."/>
            <person name="Gregorio O.A."/>
            <person name="Collins S.B."/>
            <person name="Wespe N."/>
            <person name="Knight-Connoni V."/>
        </authorList>
    </citation>
    <scope>NUCLEOTIDE SEQUENCE [LARGE SCALE GENOMIC DNA]</scope>
    <source>
        <strain evidence="3 4">ATCC 25174</strain>
    </source>
</reference>
<feature type="transmembrane region" description="Helical" evidence="2">
    <location>
        <begin position="116"/>
        <end position="137"/>
    </location>
</feature>
<dbReference type="EMBL" id="JABMCI010000070">
    <property type="protein sequence ID" value="NUU19577.1"/>
    <property type="molecule type" value="Genomic_DNA"/>
</dbReference>
<sequence length="422" mass="44035">MATDHRARQRPHVPAGPPTSTDEPLSTSGIALRGALVVGGLYLVWLGAHGSPFPGSFGGDDRGAWVLAGPGAWTAQSVVVLAAGVLAVLFGAAGLLSAAPFAGTAFRARLRARNDVILFALCGVLFTAALVALAVLWSTGVAFRTYEVDDSPAGGAMYGILIGVCAIVAGVGWAMVVSFVRGPARTLAPGDNLPTSRLILRPFGYLAIGLVWLALWLVILAVAAALPVALSDRDPIGLADVPLSQSVGIVDLQENPLKLVAVVVLLGPLLAAIFGWVVVMFPLTAWPLAALSFVYAARSLRPSYAGEPLSGTSYTDEAVGQPTATSTALSLLPVRSSRLTDVLMTAYLAGWTPSFAMVRSCFWLGLGYVFFTVWIAWPVTSVTLVVLFSAISLALAGYTVFRLVGLARAVPTRSARPRARKG</sequence>
<keyword evidence="2" id="KW-1133">Transmembrane helix</keyword>
<comment type="caution">
    <text evidence="3">The sequence shown here is derived from an EMBL/GenBank/DDBJ whole genome shotgun (WGS) entry which is preliminary data.</text>
</comment>
<name>A0A7Y6A6H5_9CELL</name>
<feature type="transmembrane region" description="Helical" evidence="2">
    <location>
        <begin position="203"/>
        <end position="226"/>
    </location>
</feature>
<dbReference type="AlphaFoldDB" id="A0A7Y6A6H5"/>
<dbReference type="RefSeq" id="WP_175349431.1">
    <property type="nucleotide sequence ID" value="NZ_JABMCI010000070.1"/>
</dbReference>
<evidence type="ECO:0000313" key="4">
    <source>
        <dbReference type="Proteomes" id="UP000565724"/>
    </source>
</evidence>